<dbReference type="CDD" id="cd05121">
    <property type="entry name" value="ABC1_ADCK3-like"/>
    <property type="match status" value="1"/>
</dbReference>
<dbReference type="PANTHER" id="PTHR10566:SF53">
    <property type="entry name" value="PROTEIN ACTIVITY OF BC1 COMPLEX KINASE 1, CHLOROPLASTIC"/>
    <property type="match status" value="1"/>
</dbReference>
<dbReference type="InterPro" id="IPR050154">
    <property type="entry name" value="UbiB_kinase"/>
</dbReference>
<dbReference type="InterPro" id="IPR000719">
    <property type="entry name" value="Prot_kinase_dom"/>
</dbReference>
<dbReference type="PROSITE" id="PS50011">
    <property type="entry name" value="PROTEIN_KINASE_DOM"/>
    <property type="match status" value="1"/>
</dbReference>
<feature type="domain" description="Protein kinase" evidence="3">
    <location>
        <begin position="216"/>
        <end position="544"/>
    </location>
</feature>
<evidence type="ECO:0000256" key="1">
    <source>
        <dbReference type="ARBA" id="ARBA00009670"/>
    </source>
</evidence>
<dbReference type="AlphaFoldDB" id="A0AAV7H757"/>
<evidence type="ECO:0000259" key="3">
    <source>
        <dbReference type="PROSITE" id="PS50011"/>
    </source>
</evidence>
<dbReference type="InterPro" id="IPR011009">
    <property type="entry name" value="Kinase-like_dom_sf"/>
</dbReference>
<proteinExistence type="inferred from homology"/>
<gene>
    <name evidence="4" type="ORF">IEQ34_007937</name>
</gene>
<keyword evidence="5" id="KW-1185">Reference proteome</keyword>
<dbReference type="PANTHER" id="PTHR10566">
    <property type="entry name" value="CHAPERONE-ACTIVITY OF BC1 COMPLEX CABC1 -RELATED"/>
    <property type="match status" value="1"/>
</dbReference>
<sequence length="798" mass="90903">MEVCTVQFPSSGDVSRRFLGQGLGPPRRCRRSSEIWSTAPSCSSRSVRVMAESTITPNQARRHGHGVSTPSRRRRTTPWSSWNWSAGSAFRFGSTLPKQNKVLESRGAILSLIGRGVEIVWNLGLYWSALTYDCLVGRDEEVVPYRARQLRNLLCDLGPSFIKVGQVLANRPDIIREDYMNELCILQDDVPPFPNQIAFDIIEEELGQPLEKIFSRITPHTIAAASLGQVYQATLRETGEDVAIKVLRPGIEPIIYRDLFLFRTLASFLNGISLQKLGCNAELIVDEFGEKLLEELDYTLEARNIEDFLENFKDDPTVKIPQVYTQLSGSRVLVMEWIDGIRCTDPQAIKEAGIDVNGFLTVGVSAALRQLLEFGLFHGDPHPGNIFAMRDGRIAYVDFGNVAVLSQQNKQILIDAVVHAVNEDYAEMANDFTRLGFLASGTDVSPIIPALEAIWQNSVGKGLADFNFRSVTGKFNQLVYQYPIRIPERFSLVIRSLLTQEGICFTLQPDFKFLEVAYPYVAKRLLTDPNPALRERLIQSDSEIDGDIISRIQVGWLKWRNASSLLCDRKVPLKLKGKFYKMVLRPAMLYGAECWPLKEKHNTNLSVAEMRMLRWMSGFTLRDRIRNEHIREKVRVAPVEDKIRESRLRWFGHIKRRPSDDPVRKVEVLFKDGMFQWKRLENLITLAKENVAKMNRNPALQAKNTQRSRSWQVEKKLDLTDTIKDGAKMFLVDAGIRRQLILALTEDSKLHIQELVDIYRLVEDDVDIPSVAFEVLQDLPSFAREFLLSWSDSVLSNR</sequence>
<dbReference type="EMBL" id="JAGFBR010000008">
    <property type="protein sequence ID" value="KAH0463355.1"/>
    <property type="molecule type" value="Genomic_DNA"/>
</dbReference>
<organism evidence="4 5">
    <name type="scientific">Dendrobium chrysotoxum</name>
    <name type="common">Orchid</name>
    <dbReference type="NCBI Taxonomy" id="161865"/>
    <lineage>
        <taxon>Eukaryota</taxon>
        <taxon>Viridiplantae</taxon>
        <taxon>Streptophyta</taxon>
        <taxon>Embryophyta</taxon>
        <taxon>Tracheophyta</taxon>
        <taxon>Spermatophyta</taxon>
        <taxon>Magnoliopsida</taxon>
        <taxon>Liliopsida</taxon>
        <taxon>Asparagales</taxon>
        <taxon>Orchidaceae</taxon>
        <taxon>Epidendroideae</taxon>
        <taxon>Malaxideae</taxon>
        <taxon>Dendrobiinae</taxon>
        <taxon>Dendrobium</taxon>
    </lineage>
</organism>
<evidence type="ECO:0000313" key="4">
    <source>
        <dbReference type="EMBL" id="KAH0463355.1"/>
    </source>
</evidence>
<dbReference type="Proteomes" id="UP000775213">
    <property type="component" value="Unassembled WGS sequence"/>
</dbReference>
<feature type="region of interest" description="Disordered" evidence="2">
    <location>
        <begin position="53"/>
        <end position="74"/>
    </location>
</feature>
<dbReference type="GO" id="GO:0005524">
    <property type="term" value="F:ATP binding"/>
    <property type="evidence" value="ECO:0007669"/>
    <property type="project" value="InterPro"/>
</dbReference>
<dbReference type="InterPro" id="IPR004147">
    <property type="entry name" value="ABC1_dom"/>
</dbReference>
<evidence type="ECO:0000256" key="2">
    <source>
        <dbReference type="SAM" id="MobiDB-lite"/>
    </source>
</evidence>
<comment type="similarity">
    <text evidence="1">Belongs to the protein kinase superfamily. ADCK protein kinase family.</text>
</comment>
<evidence type="ECO:0000313" key="5">
    <source>
        <dbReference type="Proteomes" id="UP000775213"/>
    </source>
</evidence>
<dbReference type="SUPFAM" id="SSF56112">
    <property type="entry name" value="Protein kinase-like (PK-like)"/>
    <property type="match status" value="1"/>
</dbReference>
<comment type="caution">
    <text evidence="4">The sequence shown here is derived from an EMBL/GenBank/DDBJ whole genome shotgun (WGS) entry which is preliminary data.</text>
</comment>
<reference evidence="4 5" key="1">
    <citation type="journal article" date="2021" name="Hortic Res">
        <title>Chromosome-scale assembly of the Dendrobium chrysotoxum genome enhances the understanding of orchid evolution.</title>
        <authorList>
            <person name="Zhang Y."/>
            <person name="Zhang G.Q."/>
            <person name="Zhang D."/>
            <person name="Liu X.D."/>
            <person name="Xu X.Y."/>
            <person name="Sun W.H."/>
            <person name="Yu X."/>
            <person name="Zhu X."/>
            <person name="Wang Z.W."/>
            <person name="Zhao X."/>
            <person name="Zhong W.Y."/>
            <person name="Chen H."/>
            <person name="Yin W.L."/>
            <person name="Huang T."/>
            <person name="Niu S.C."/>
            <person name="Liu Z.J."/>
        </authorList>
    </citation>
    <scope>NUCLEOTIDE SEQUENCE [LARGE SCALE GENOMIC DNA]</scope>
    <source>
        <strain evidence="4">Lindl</strain>
    </source>
</reference>
<dbReference type="Pfam" id="PF03109">
    <property type="entry name" value="ABC1"/>
    <property type="match status" value="1"/>
</dbReference>
<name>A0AAV7H757_DENCH</name>
<dbReference type="GO" id="GO:0004672">
    <property type="term" value="F:protein kinase activity"/>
    <property type="evidence" value="ECO:0007669"/>
    <property type="project" value="InterPro"/>
</dbReference>
<dbReference type="Gene3D" id="1.10.510.10">
    <property type="entry name" value="Transferase(Phosphotransferase) domain 1"/>
    <property type="match status" value="1"/>
</dbReference>
<protein>
    <recommendedName>
        <fullName evidence="3">Protein kinase domain-containing protein</fullName>
    </recommendedName>
</protein>
<feature type="compositionally biased region" description="Basic residues" evidence="2">
    <location>
        <begin position="60"/>
        <end position="74"/>
    </location>
</feature>
<accession>A0AAV7H757</accession>